<dbReference type="GO" id="GO:0003723">
    <property type="term" value="F:RNA binding"/>
    <property type="evidence" value="ECO:0007669"/>
    <property type="project" value="UniProtKB-UniRule"/>
</dbReference>
<dbReference type="RefSeq" id="XP_042558737.1">
    <property type="nucleotide sequence ID" value="XM_042702803.1"/>
</dbReference>
<proteinExistence type="inferred from homology"/>
<feature type="compositionally biased region" description="Low complexity" evidence="2">
    <location>
        <begin position="681"/>
        <end position="694"/>
    </location>
</feature>
<dbReference type="GeneID" id="105893002"/>
<keyword evidence="1" id="KW-0694">RNA-binding</keyword>
<dbReference type="KEGG" id="char:105893002"/>
<dbReference type="GO" id="GO:0008168">
    <property type="term" value="F:methyltransferase activity"/>
    <property type="evidence" value="ECO:0007669"/>
    <property type="project" value="UniProtKB-KW"/>
</dbReference>
<gene>
    <name evidence="5" type="primary">LOC105893002</name>
</gene>
<feature type="compositionally biased region" description="Basic residues" evidence="2">
    <location>
        <begin position="597"/>
        <end position="607"/>
    </location>
</feature>
<reference evidence="5" key="1">
    <citation type="submission" date="2025-08" db="UniProtKB">
        <authorList>
            <consortium name="RefSeq"/>
        </authorList>
    </citation>
    <scope>IDENTIFICATION</scope>
</reference>
<feature type="compositionally biased region" description="Polar residues" evidence="2">
    <location>
        <begin position="621"/>
        <end position="642"/>
    </location>
</feature>
<dbReference type="AlphaFoldDB" id="A0A8M1K502"/>
<evidence type="ECO:0000259" key="3">
    <source>
        <dbReference type="PROSITE" id="PS51686"/>
    </source>
</evidence>
<comment type="caution">
    <text evidence="1">Lacks conserved residue(s) required for the propagation of feature annotation.</text>
</comment>
<keyword evidence="1" id="KW-0949">S-adenosyl-L-methionine</keyword>
<feature type="compositionally biased region" description="Polar residues" evidence="2">
    <location>
        <begin position="665"/>
        <end position="674"/>
    </location>
</feature>
<evidence type="ECO:0000313" key="4">
    <source>
        <dbReference type="Proteomes" id="UP000515152"/>
    </source>
</evidence>
<dbReference type="Pfam" id="PF21148">
    <property type="entry name" value="NSUN5_fdxn-like"/>
    <property type="match status" value="1"/>
</dbReference>
<feature type="region of interest" description="Disordered" evidence="2">
    <location>
        <begin position="569"/>
        <end position="694"/>
    </location>
</feature>
<feature type="compositionally biased region" description="Basic residues" evidence="2">
    <location>
        <begin position="579"/>
        <end position="590"/>
    </location>
</feature>
<feature type="active site" description="Nucleophile" evidence="1">
    <location>
        <position position="473"/>
    </location>
</feature>
<comment type="similarity">
    <text evidence="1">Belongs to the class I-like SAM-binding methyltransferase superfamily. RsmB/NOP family.</text>
</comment>
<keyword evidence="1" id="KW-0808">Transferase</keyword>
<organism evidence="4 5">
    <name type="scientific">Clupea harengus</name>
    <name type="common">Atlantic herring</name>
    <dbReference type="NCBI Taxonomy" id="7950"/>
    <lineage>
        <taxon>Eukaryota</taxon>
        <taxon>Metazoa</taxon>
        <taxon>Chordata</taxon>
        <taxon>Craniata</taxon>
        <taxon>Vertebrata</taxon>
        <taxon>Euteleostomi</taxon>
        <taxon>Actinopterygii</taxon>
        <taxon>Neopterygii</taxon>
        <taxon>Teleostei</taxon>
        <taxon>Clupei</taxon>
        <taxon>Clupeiformes</taxon>
        <taxon>Clupeoidei</taxon>
        <taxon>Clupeidae</taxon>
        <taxon>Clupea</taxon>
    </lineage>
</organism>
<feature type="binding site" evidence="1">
    <location>
        <position position="360"/>
    </location>
    <ligand>
        <name>S-adenosyl-L-methionine</name>
        <dbReference type="ChEBI" id="CHEBI:59789"/>
    </ligand>
</feature>
<dbReference type="PANTHER" id="PTHR14663:SF2">
    <property type="entry name" value="METHYLTRANSFERASE NSUN7-RELATED"/>
    <property type="match status" value="1"/>
</dbReference>
<dbReference type="InterPro" id="IPR042620">
    <property type="entry name" value="NSUN7"/>
</dbReference>
<protein>
    <submittedName>
        <fullName evidence="5">Methyltransferase NSUN7</fullName>
    </submittedName>
</protein>
<dbReference type="InterPro" id="IPR049561">
    <property type="entry name" value="NSUN5_7_fdxn-like"/>
</dbReference>
<dbReference type="Proteomes" id="UP000515152">
    <property type="component" value="Chromosome 20"/>
</dbReference>
<dbReference type="OrthoDB" id="6817893at2759"/>
<keyword evidence="1 5" id="KW-0489">Methyltransferase</keyword>
<dbReference type="GO" id="GO:0032259">
    <property type="term" value="P:methylation"/>
    <property type="evidence" value="ECO:0007669"/>
    <property type="project" value="UniProtKB-KW"/>
</dbReference>
<feature type="region of interest" description="Disordered" evidence="2">
    <location>
        <begin position="1"/>
        <end position="22"/>
    </location>
</feature>
<keyword evidence="4" id="KW-1185">Reference proteome</keyword>
<dbReference type="InterPro" id="IPR001678">
    <property type="entry name" value="MeTrfase_RsmB-F_NOP2_dom"/>
</dbReference>
<feature type="domain" description="SAM-dependent MTase RsmB/NOP-type" evidence="3">
    <location>
        <begin position="214"/>
        <end position="546"/>
    </location>
</feature>
<name>A0A8M1K502_CLUHA</name>
<evidence type="ECO:0000256" key="1">
    <source>
        <dbReference type="PROSITE-ProRule" id="PRU01023"/>
    </source>
</evidence>
<dbReference type="PANTHER" id="PTHR14663">
    <property type="entry name" value="METHYLTRANSFERASE NSUN7-RELATED"/>
    <property type="match status" value="1"/>
</dbReference>
<accession>A0A8M1K502</accession>
<dbReference type="PROSITE" id="PS51686">
    <property type="entry name" value="SAM_MT_RSMB_NOP"/>
    <property type="match status" value="1"/>
</dbReference>
<evidence type="ECO:0000256" key="2">
    <source>
        <dbReference type="SAM" id="MobiDB-lite"/>
    </source>
</evidence>
<sequence length="775" mass="85563">MVKQDAPRRTLSRSSRRTTQISSLKDLTLLDRAKSDSKADSTSGNPQVFYLGGENSQRGFPDKVYLLAASIFQNSHIQKPAAHRLISFGTKTSGPMPETRDDVTQRCAYELAFNALKYQELLEDIMIDSCFYLCQPMPDELMSLVAIMLYDFQDRKFVPWERPANEREESMPQVREVEECLLKSKTKLAASLARCRIKHDLLTIDCMLPDSVRKKQEKAGSQPLYAWVNTLKTSLSEVLAVLKREGFTQVKSARQLEGQTFCQDPHCQDLLAFPSQQKAELYRTKLISQYKLIIQDKSCCVGPWLVRGLLPAEGDILMAGSPSILTVAHVAAVVAAIVACGPQVPNTTSGPSRIYVCAGDLQSCHREELQESLITMGCKNVKLLPEAFQALDMSDLRLQKVQLILLTPQCSVSAVCNPVEYLLQENGDRELLQDLSHGSIVPAKLDALVARQNKDLKHALRFPRVYAVVYCTCSVYPEENEELVSRVLAEGQEDQGRPSFRPNSAVLPQQLYVCGAEGGKESESRFFKLEPSEESNGCFIAVLTREPEPEVTETAQEVLARAAAKGLLDGIQTNPLPKKEKRVRHHHHRPGPASHGRSAHPHPHPHPHASMSSQSRVSEFLNRQTKATSSAPTIGSYGSKSSLFIGGKTKPSSQPRQPKSVPPNRGSSMVSNPSRKLLGRTRTPATAMATATSTAPVVKGRQEVLCPMALMLPPAMFPSNPPPIHLLLRKSRTPPPLRSNPALAFQQWKSSNASIPASRSSGSILGLCVHPRPWI</sequence>
<evidence type="ECO:0000313" key="5">
    <source>
        <dbReference type="RefSeq" id="XP_042558737.1"/>
    </source>
</evidence>